<protein>
    <submittedName>
        <fullName evidence="1">Uncharacterized protein</fullName>
    </submittedName>
</protein>
<evidence type="ECO:0000313" key="1">
    <source>
        <dbReference type="EMBL" id="CAB3400313.1"/>
    </source>
</evidence>
<organism evidence="1 2">
    <name type="scientific">Caenorhabditis bovis</name>
    <dbReference type="NCBI Taxonomy" id="2654633"/>
    <lineage>
        <taxon>Eukaryota</taxon>
        <taxon>Metazoa</taxon>
        <taxon>Ecdysozoa</taxon>
        <taxon>Nematoda</taxon>
        <taxon>Chromadorea</taxon>
        <taxon>Rhabditida</taxon>
        <taxon>Rhabditina</taxon>
        <taxon>Rhabditomorpha</taxon>
        <taxon>Rhabditoidea</taxon>
        <taxon>Rhabditidae</taxon>
        <taxon>Peloderinae</taxon>
        <taxon>Caenorhabditis</taxon>
    </lineage>
</organism>
<dbReference type="Proteomes" id="UP000494206">
    <property type="component" value="Unassembled WGS sequence"/>
</dbReference>
<comment type="caution">
    <text evidence="1">The sequence shown here is derived from an EMBL/GenBank/DDBJ whole genome shotgun (WGS) entry which is preliminary data.</text>
</comment>
<dbReference type="EMBL" id="CADEPM010000002">
    <property type="protein sequence ID" value="CAB3400313.1"/>
    <property type="molecule type" value="Genomic_DNA"/>
</dbReference>
<sequence length="244" mass="27791">MPSSSATSSTAAAKKKRSAMLPSVKFGGVKLRICESNFNEARIDKIKRQNEKLERELADGVLPMQFSPQERLDMTEKAISNMNDRLKLLTKIQTNKKIKKRIEESNDTEEDKVFKNIGMYCDEVKRHIELQERMKVICKTVVDGVEADMKEFQFEDYLSISDRIFHAMVALLEEQRLNQFAGNLMPAEPVAPAEPERHIVELLPAEEPEDQRLNFVEISADVDPVIAQEPVPLAGREAVVELMF</sequence>
<dbReference type="AlphaFoldDB" id="A0A8S1EHW4"/>
<name>A0A8S1EHW4_9PELO</name>
<keyword evidence="2" id="KW-1185">Reference proteome</keyword>
<gene>
    <name evidence="1" type="ORF">CBOVIS_LOCUS3279</name>
</gene>
<proteinExistence type="predicted"/>
<evidence type="ECO:0000313" key="2">
    <source>
        <dbReference type="Proteomes" id="UP000494206"/>
    </source>
</evidence>
<reference evidence="1 2" key="1">
    <citation type="submission" date="2020-04" db="EMBL/GenBank/DDBJ databases">
        <authorList>
            <person name="Laetsch R D."/>
            <person name="Stevens L."/>
            <person name="Kumar S."/>
            <person name="Blaxter L. M."/>
        </authorList>
    </citation>
    <scope>NUCLEOTIDE SEQUENCE [LARGE SCALE GENOMIC DNA]</scope>
</reference>
<accession>A0A8S1EHW4</accession>